<dbReference type="CDD" id="cd19532">
    <property type="entry name" value="C_PKS-NRPS"/>
    <property type="match status" value="1"/>
</dbReference>
<dbReference type="PROSITE" id="PS50075">
    <property type="entry name" value="CARRIER"/>
    <property type="match status" value="2"/>
</dbReference>
<feature type="domain" description="Carrier" evidence="11">
    <location>
        <begin position="2383"/>
        <end position="2465"/>
    </location>
</feature>
<dbReference type="Pfam" id="PF08659">
    <property type="entry name" value="KR"/>
    <property type="match status" value="1"/>
</dbReference>
<dbReference type="GO" id="GO:0004312">
    <property type="term" value="F:fatty acid synthase activity"/>
    <property type="evidence" value="ECO:0007669"/>
    <property type="project" value="TreeGrafter"/>
</dbReference>
<dbReference type="InterPro" id="IPR020845">
    <property type="entry name" value="AMP-binding_CS"/>
</dbReference>
<dbReference type="InterPro" id="IPR029063">
    <property type="entry name" value="SAM-dependent_MTases_sf"/>
</dbReference>
<dbReference type="OrthoDB" id="329835at2759"/>
<dbReference type="SUPFAM" id="SSF55048">
    <property type="entry name" value="Probable ACP-binding domain of malonyl-CoA ACP transacylase"/>
    <property type="match status" value="1"/>
</dbReference>
<dbReference type="InterPro" id="IPR013120">
    <property type="entry name" value="FAR_NAD-bd"/>
</dbReference>
<feature type="region of interest" description="Disordered" evidence="10">
    <location>
        <begin position="2534"/>
        <end position="2568"/>
    </location>
</feature>
<evidence type="ECO:0000256" key="7">
    <source>
        <dbReference type="ARBA" id="ARBA00023268"/>
    </source>
</evidence>
<accession>A0A9W9HR34</accession>
<dbReference type="EMBL" id="JAPQKO010000006">
    <property type="protein sequence ID" value="KAJ5156353.1"/>
    <property type="molecule type" value="Genomic_DNA"/>
</dbReference>
<dbReference type="Pfam" id="PF08242">
    <property type="entry name" value="Methyltransf_12"/>
    <property type="match status" value="1"/>
</dbReference>
<reference evidence="14" key="2">
    <citation type="journal article" date="2023" name="IMA Fungus">
        <title>Comparative genomic study of the Penicillium genus elucidates a diverse pangenome and 15 lateral gene transfer events.</title>
        <authorList>
            <person name="Petersen C."/>
            <person name="Sorensen T."/>
            <person name="Nielsen M.R."/>
            <person name="Sondergaard T.E."/>
            <person name="Sorensen J.L."/>
            <person name="Fitzpatrick D.A."/>
            <person name="Frisvad J.C."/>
            <person name="Nielsen K.L."/>
        </authorList>
    </citation>
    <scope>NUCLEOTIDE SEQUENCE</scope>
    <source>
        <strain evidence="14">IBT 21917</strain>
    </source>
</reference>
<dbReference type="SUPFAM" id="SSF47336">
    <property type="entry name" value="ACP-like"/>
    <property type="match status" value="2"/>
</dbReference>
<dbReference type="PROSITE" id="PS52019">
    <property type="entry name" value="PKS_MFAS_DH"/>
    <property type="match status" value="1"/>
</dbReference>
<dbReference type="PANTHER" id="PTHR43775">
    <property type="entry name" value="FATTY ACID SYNTHASE"/>
    <property type="match status" value="1"/>
</dbReference>
<dbReference type="SUPFAM" id="SSF53335">
    <property type="entry name" value="S-adenosyl-L-methionine-dependent methyltransferases"/>
    <property type="match status" value="1"/>
</dbReference>
<dbReference type="GO" id="GO:0030639">
    <property type="term" value="P:polyketide biosynthetic process"/>
    <property type="evidence" value="ECO:0007669"/>
    <property type="project" value="UniProtKB-ARBA"/>
</dbReference>
<protein>
    <submittedName>
        <fullName evidence="14">Uncharacterized protein</fullName>
    </submittedName>
</protein>
<dbReference type="GO" id="GO:1901336">
    <property type="term" value="P:lactone biosynthetic process"/>
    <property type="evidence" value="ECO:0007669"/>
    <property type="project" value="UniProtKB-ARBA"/>
</dbReference>
<dbReference type="SMART" id="SM00826">
    <property type="entry name" value="PKS_DH"/>
    <property type="match status" value="1"/>
</dbReference>
<comment type="similarity">
    <text evidence="8">In the C-terminal section; belongs to the NRP synthetase family.</text>
</comment>
<evidence type="ECO:0000313" key="14">
    <source>
        <dbReference type="EMBL" id="KAJ5156353.1"/>
    </source>
</evidence>
<evidence type="ECO:0000256" key="10">
    <source>
        <dbReference type="SAM" id="MobiDB-lite"/>
    </source>
</evidence>
<dbReference type="InterPro" id="IPR023213">
    <property type="entry name" value="CAT-like_dom_sf"/>
</dbReference>
<evidence type="ECO:0000256" key="9">
    <source>
        <dbReference type="PROSITE-ProRule" id="PRU01363"/>
    </source>
</evidence>
<dbReference type="Pfam" id="PF22621">
    <property type="entry name" value="CurL-like_PKS_C"/>
    <property type="match status" value="1"/>
</dbReference>
<dbReference type="InterPro" id="IPR014043">
    <property type="entry name" value="Acyl_transferase_dom"/>
</dbReference>
<dbReference type="InterPro" id="IPR014031">
    <property type="entry name" value="Ketoacyl_synth_C"/>
</dbReference>
<dbReference type="Pfam" id="PF14765">
    <property type="entry name" value="PS-DH"/>
    <property type="match status" value="1"/>
</dbReference>
<evidence type="ECO:0000256" key="3">
    <source>
        <dbReference type="ARBA" id="ARBA00022598"/>
    </source>
</evidence>
<dbReference type="SMART" id="SM00825">
    <property type="entry name" value="PKS_KS"/>
    <property type="match status" value="1"/>
</dbReference>
<dbReference type="Gene3D" id="3.40.50.150">
    <property type="entry name" value="Vaccinia Virus protein VP39"/>
    <property type="match status" value="1"/>
</dbReference>
<dbReference type="InterPro" id="IPR001242">
    <property type="entry name" value="Condensation_dom"/>
</dbReference>
<name>A0A9W9HR34_9EURO</name>
<dbReference type="PROSITE" id="PS00012">
    <property type="entry name" value="PHOSPHOPANTETHEINE"/>
    <property type="match status" value="1"/>
</dbReference>
<proteinExistence type="inferred from homology"/>
<dbReference type="InterPro" id="IPR045851">
    <property type="entry name" value="AMP-bd_C_sf"/>
</dbReference>
<keyword evidence="1" id="KW-0596">Phosphopantetheine</keyword>
<feature type="region of interest" description="C-terminal hotdog fold" evidence="9">
    <location>
        <begin position="1095"/>
        <end position="1248"/>
    </location>
</feature>
<dbReference type="Gene3D" id="3.30.559.30">
    <property type="entry name" value="Nonribosomal peptide synthetase, condensation domain"/>
    <property type="match status" value="1"/>
</dbReference>
<organism evidence="14 15">
    <name type="scientific">Penicillium capsulatum</name>
    <dbReference type="NCBI Taxonomy" id="69766"/>
    <lineage>
        <taxon>Eukaryota</taxon>
        <taxon>Fungi</taxon>
        <taxon>Dikarya</taxon>
        <taxon>Ascomycota</taxon>
        <taxon>Pezizomycotina</taxon>
        <taxon>Eurotiomycetes</taxon>
        <taxon>Eurotiomycetidae</taxon>
        <taxon>Eurotiales</taxon>
        <taxon>Aspergillaceae</taxon>
        <taxon>Penicillium</taxon>
    </lineage>
</organism>
<dbReference type="PROSITE" id="PS52004">
    <property type="entry name" value="KS3_2"/>
    <property type="match status" value="1"/>
</dbReference>
<dbReference type="InterPro" id="IPR016035">
    <property type="entry name" value="Acyl_Trfase/lysoPLipase"/>
</dbReference>
<sequence length="3985" mass="437909">MSGDRESHGEPIAIVGSACRFPGDATSPSKLWELLKEPRDVLTEIPNSRFNASAFYHLDGAHHGTSNVRHSYLLSDDHRLFDAQFFGTKPVEANSIDPQQRLLLETVYEGLESGGIPMEKLQGSNTGVYVGLMTNDYADLLGRDIQNFPTYFASGTARSILSNRISYFFDWHGPSMTIDTACSSSLIALHQAVQSLRTGESNVAVAAGTNLLLGPEQYVAESKLKMLSPTGRSRMWDKDANGYARGDGIAAVVLKPLSAALADGDHIECLVRETGINQDGRTKGITMPNPLAQADLIRETYARAGLDLSKPSDRPQYFEAHGTGTPAGDPVEAEAISTAFFGTRANYHRKAGQEPPLYVGSIKTVIGHTEGTAGLAAVLKASLALQHKAIPPNLLLNELNPAVRPFYNDLKILSTAREWPALPENIPRRASVNSFGFGGANAHAILEAFDSNAISAVMPSSAAAILTPFNFSASSEKSLAANLKAYATYLKGHPAVDLHDLSWTLNCRRSTLPVRFSVSASNATDLATRLENASQSPADVTPSSKTSSIQEPKLLGVFTGQGAQWARMGAELLVGSSLASKCIDRLDQSLQTLPEEHRPSWSLKDEILKDARSSRIGEALFSQSLCTAVQVMMVDLLCAAGIVFKAVVGHSSGEIAAAYASGYVRAEDAIRIAYYRGWSLQFAGDSDGVKGAMMAVGTPIEDAKELCHMPSLEGRICVAASNSSASVTLSGDADAIEEAKEIFEDEKKFARLLKVDKAYHSHHMLCCAAPYIEAIRNCSIQIQDRSESPTTWISSVYTKNVDSVNDSLTDTYWSNNMVNPVLFSEAVSFAVGALGPFDMAVEVGPHPALKGPALQTIQDVAGATLPYTGTLSRGKNSREAFASALGNLWISLGEHAVNFADFESQALDNSGHRKLLKDLPGYSWDHDRAYWHESRVSNTFRAGGTGFHHLLGVRCPDGTEKEIRWRNYLHTREIPWLAHHQVQGQTVFPAAGYISAAVEIIVEQYGLDSIHLIDFQDVIIGQALVLEESAGVEVIFALTISKSDKNSVTASFNCYSDAHKGTASMSLHGSAQITVIRGEPKRDALPPRVEGNEPFLDLDEERFYNYVSELGFGYTGPFRALSGLSRKMDEATGLIAVPDTEDTSRPLLVHPGSLDGAVQSIMLAYGFPGDGRLRTLYLPTKIDRIRINPFSCKTLAGPGSSLPFRSSVSEAWFSELSGDVDMYSTDGLHTVVQLQGLQTTPLSPPSSVTDVPIFTEVTWAPEDPAGQMTNSISTSMPQDLAASVDFERIALFYLKNLLSIPEPAEVPWNHRHLLTYAEHCVSTVKANQHPFGSSEWAKDTFEDISKLAERHPESIDIKALKSIGEALPAAISGETNLLEVLIKDNLLSQFYTASLGIETYHQEVARMAGQISNKYPHINVLEIGSGAGETTEPVLNRMDTAFSTYTFTDISEALFDVAQEKFDKFQSRMAFKVLDIEKDVTDQGYGEESFDLVIASLALYATKNLEATLSNIRRLIRPGGYLLFLELTDPNVMRFGLVLGGLPGWWLGHQEGRTLSPCVPVEKWGQLLQNTGFSGVDASLPGHSSLPVPFSVILAQAVDDRVSFLRNPLVPERQPLGVGSLTIIGGKTSLTASLIPGIQKAASPHYERIELASTLADISVDDIPVMGTVLSLTELDEPTMVSMTLEKLKPFQELFKQSKNILWVGYGAQGDNPFGNMFTGVQRTLHMEMTHLRVQFLNFHQLNEASSDLIAKKLLHLGAADVWEQSGQLQDLLWYTEPQLSVKNGEFIIPRFRLNRQRNDRYNSSRRLIMKSLDRETSTVTIQRTDHGYQVFEADEYRSQFLLDRTEIQVTNSLLRSVMVTDTDNLFLVAGEESQTGDHVIALSETLESRIRVPKSWIIHCERSKDQSTRSMLNLYLHFLAQSTTRNLNPGATLAVLDPDFSIAAVMKQYAALKGLQLILFTTKESSCSKPWIHIHPHCTRRELARKIPPNICHLLNIEGNDEILDVLRAILPADCQIETEQTLTRETSQLSPHSATEQIAADFQATWKIAHSDHMPVNEHRLRSFSLKDIIENQRHTGSQSIITWEWERLPFQVQPATKAVRFAKDKTYWLIGLTAGLGLSLCQWMARQGARYIALSSRNPKIDNKWLRQMAQNGCNIRVFANDITNRDSVHATYRNIIGSMPPIAGVAQGAMVLQDAMFLDLDLPRLEKVLRPKVEGSILLDELFSENTLDFMIFFSSMAAMTGNPGQVAYNAANMFMASLAAQRQKRGLAGHAINIGAIVGNGYVTRELNMGQQSYLYKVGHSWMSEQDFHEVFAEGVLSCLKKTGTSELCSGLRIDDDDTKGWISNPMFQHLVIKSNAFIAGEKKSKAGVMVKSRLLESTSMTQVMDILQEAFTIKLQSALQTDPSMYVLGLAPDELGIDSLVAVDIRSWFLKELSVDIPVLKIFNAASIQDLLDFAATLLPESLISNVKGVSTTEENANSKAVEPASLIQPVLMESPMPNQGASDSGNTNTQGEPKAFNIDYIPSMEDGGASSSVSMRAGDSSSEQNDDTSSSSSIDNDMDTLPKRGVEKAAPMSFGQSRFWFLKSFVEDQTAFNVTPTFELKGKLRVQDFARAVQVVGQRHEALRTFFFAEGGKHHMQGVWKTSALRLEHSRIADEKEVEEAAQQMKSYVFDIAQGEILRIQLLSLSPERHWIVIGFHHINMDGISFEVFWSDLEKVYNRLALSHDFLQYPDFTLRQLREYDQGTWADDLTYWYDQFDELPSAIPLLPFALRSVRPGVSSFGSNCAPIRLEKDVSDAIDQCCRLFKVTPFHFYLATWQALLLRFFDLDYICVGLGDANRTDTDVLNSVGLFLNLLPIKFSRKTSQSFGEALKDTRSIAQNASAHSRVPFDVILTELNVPRSASHSPLFQVFFNYRQKVEESREFCGCTAKGTLHTTGETSYDLQLDVGDLVTGETIIHLLVQKELYGQEHAELLLRSYCNLLRAFVQNPAIKVTWPSLFMESDIQQALSVGRGPELEVEWPATIVHRVDDIAKNHPEKIALKQEDGPQLTYQCFQDRVATIADELLIKGVTKGSRIGVFQSPSIDLICSLIALLRAGASYVPLEKKVGLDRLAAICSEAKPSIILIDSTTLPDVAHLNTVADIVNVEAIGSSGKHSSPILAEPEGEAVVMFTSGSTGVPKGISINHSSYMQQVHACSHTWAIQEGKETILHQSSYAWDMSLYQMLICLCNGGTLVIANSKTRGDPVATSKLIALEKVSTVFATPTEYLVWAQHGRSFLQQSVLTTAICGGEFMSNGLLQEFRSLGKPELRLINAYGPAETTISCSTAEVNYRQVEAPVATPLRLYTLPNYSVYIVDDELNPVPVGVPGEVIVGGAGVAQGYLSDDKTRERFLTDRHASQFFVEKGWTKMHRTGDWGRLSPDGGLVLLGRIDGDNQIKLGGIRINIEEIEATIVQGSAGRIRQAVVSARPGAADGQQFLVAFVVITDSNPPANPNQFLTDLASTLPMPQYMRPAAMIPISSIPQTTSGKIDRPAVSKLSIPQLATQKTHNADLGPLEEAICQLWQEVLPKDLVSLYSIQPHSDFFHVGGSSLSLVNLQELTKNRLHVSVPLHWLFESSTLRGMASRIQNMSNAEVQPSVDWEEEISNLLTSTLTPSNVNVITGASEATSVVLTGATGFMGKEILQQLVADDKVQAIYCLATRKARDQLPDVFSDSKVHVFSGNLGAPQLGLSDSDAVAIFSRADVVIHNGADVSFMKSYQSLKLTNVASTVELVKLALLRHIPFHFISSASTTRLALQPSFGESSLADYPPPIIPQDGYTAAKWVSEVYLERVNQKFGLPVWIHRPSSVSGTDAPELDLMSNVMRYCQETKKIPDSSAWSGVFDLISVESAASQIICFMHISGATDAKDTRFVYESGEIQLGQDEVQSVMEVGTGHQFTMVSVEEWVDHAEKAGMSPLLGMYLRRTSEGQVLLPRLVKGD</sequence>
<reference evidence="14" key="1">
    <citation type="submission" date="2022-11" db="EMBL/GenBank/DDBJ databases">
        <authorList>
            <person name="Petersen C."/>
        </authorList>
    </citation>
    <scope>NUCLEOTIDE SEQUENCE</scope>
    <source>
        <strain evidence="14">IBT 21917</strain>
    </source>
</reference>
<keyword evidence="4" id="KW-0489">Methyltransferase</keyword>
<dbReference type="Pfam" id="PF21089">
    <property type="entry name" value="PKS_DH_N"/>
    <property type="match status" value="1"/>
</dbReference>
<evidence type="ECO:0000259" key="13">
    <source>
        <dbReference type="PROSITE" id="PS52019"/>
    </source>
</evidence>
<dbReference type="Gene3D" id="3.30.559.10">
    <property type="entry name" value="Chloramphenicol acetyltransferase-like domain"/>
    <property type="match status" value="1"/>
</dbReference>
<dbReference type="InterPro" id="IPR049552">
    <property type="entry name" value="PKS_DH_N"/>
</dbReference>
<dbReference type="GO" id="GO:0031177">
    <property type="term" value="F:phosphopantetheine binding"/>
    <property type="evidence" value="ECO:0007669"/>
    <property type="project" value="InterPro"/>
</dbReference>
<dbReference type="Pfam" id="PF02801">
    <property type="entry name" value="Ketoacyl-synt_C"/>
    <property type="match status" value="1"/>
</dbReference>
<evidence type="ECO:0000259" key="12">
    <source>
        <dbReference type="PROSITE" id="PS52004"/>
    </source>
</evidence>
<keyword evidence="6" id="KW-0677">Repeat</keyword>
<dbReference type="InterPro" id="IPR020806">
    <property type="entry name" value="PKS_PP-bd"/>
</dbReference>
<dbReference type="InterPro" id="IPR020807">
    <property type="entry name" value="PKS_DH"/>
</dbReference>
<dbReference type="InterPro" id="IPR042099">
    <property type="entry name" value="ANL_N_sf"/>
</dbReference>
<dbReference type="SUPFAM" id="SSF52151">
    <property type="entry name" value="FabD/lysophospholipase-like"/>
    <property type="match status" value="1"/>
</dbReference>
<dbReference type="InterPro" id="IPR000873">
    <property type="entry name" value="AMP-dep_synth/lig_dom"/>
</dbReference>
<dbReference type="InterPro" id="IPR036736">
    <property type="entry name" value="ACP-like_sf"/>
</dbReference>
<dbReference type="SUPFAM" id="SSF51735">
    <property type="entry name" value="NAD(P)-binding Rossmann-fold domains"/>
    <property type="match status" value="2"/>
</dbReference>
<dbReference type="Gene3D" id="3.40.366.10">
    <property type="entry name" value="Malonyl-Coenzyme A Acyl Carrier Protein, domain 2"/>
    <property type="match status" value="1"/>
</dbReference>
<dbReference type="InterPro" id="IPR018201">
    <property type="entry name" value="Ketoacyl_synth_AS"/>
</dbReference>
<keyword evidence="3" id="KW-0436">Ligase</keyword>
<evidence type="ECO:0000313" key="15">
    <source>
        <dbReference type="Proteomes" id="UP001146351"/>
    </source>
</evidence>
<dbReference type="Pfam" id="PF07993">
    <property type="entry name" value="NAD_binding_4"/>
    <property type="match status" value="1"/>
</dbReference>
<dbReference type="InterPro" id="IPR050091">
    <property type="entry name" value="PKS_NRPS_Biosynth_Enz"/>
</dbReference>
<dbReference type="InterPro" id="IPR049900">
    <property type="entry name" value="PKS_mFAS_DH"/>
</dbReference>
<dbReference type="Pfam" id="PF00698">
    <property type="entry name" value="Acyl_transf_1"/>
    <property type="match status" value="1"/>
</dbReference>
<keyword evidence="5" id="KW-0808">Transferase</keyword>
<evidence type="ECO:0000259" key="11">
    <source>
        <dbReference type="PROSITE" id="PS50075"/>
    </source>
</evidence>
<dbReference type="CDD" id="cd00833">
    <property type="entry name" value="PKS"/>
    <property type="match status" value="1"/>
</dbReference>
<dbReference type="PROSITE" id="PS00455">
    <property type="entry name" value="AMP_BINDING"/>
    <property type="match status" value="1"/>
</dbReference>
<evidence type="ECO:0000256" key="6">
    <source>
        <dbReference type="ARBA" id="ARBA00022737"/>
    </source>
</evidence>
<evidence type="ECO:0000256" key="8">
    <source>
        <dbReference type="ARBA" id="ARBA00029443"/>
    </source>
</evidence>
<dbReference type="InterPro" id="IPR009081">
    <property type="entry name" value="PP-bd_ACP"/>
</dbReference>
<dbReference type="InterPro" id="IPR013217">
    <property type="entry name" value="Methyltransf_12"/>
</dbReference>
<dbReference type="InterPro" id="IPR016039">
    <property type="entry name" value="Thiolase-like"/>
</dbReference>
<feature type="active site" description="Proton donor; for dehydratase activity" evidence="9">
    <location>
        <position position="1155"/>
    </location>
</feature>
<feature type="domain" description="Carrier" evidence="11">
    <location>
        <begin position="3556"/>
        <end position="3636"/>
    </location>
</feature>
<gene>
    <name evidence="14" type="ORF">N7492_009156</name>
</gene>
<keyword evidence="15" id="KW-1185">Reference proteome</keyword>
<dbReference type="Proteomes" id="UP001146351">
    <property type="component" value="Unassembled WGS sequence"/>
</dbReference>
<dbReference type="GO" id="GO:0004315">
    <property type="term" value="F:3-oxoacyl-[acyl-carrier-protein] synthase activity"/>
    <property type="evidence" value="ECO:0007669"/>
    <property type="project" value="InterPro"/>
</dbReference>
<dbReference type="GO" id="GO:0006633">
    <property type="term" value="P:fatty acid biosynthetic process"/>
    <property type="evidence" value="ECO:0007669"/>
    <property type="project" value="InterPro"/>
</dbReference>
<keyword evidence="7" id="KW-0511">Multifunctional enzyme</keyword>
<dbReference type="InterPro" id="IPR014030">
    <property type="entry name" value="Ketoacyl_synth_N"/>
</dbReference>
<dbReference type="SMART" id="SM00827">
    <property type="entry name" value="PKS_AT"/>
    <property type="match status" value="1"/>
</dbReference>
<dbReference type="SMART" id="SM00822">
    <property type="entry name" value="PKS_KR"/>
    <property type="match status" value="1"/>
</dbReference>
<dbReference type="Gene3D" id="3.40.50.720">
    <property type="entry name" value="NAD(P)-binding Rossmann-like Domain"/>
    <property type="match status" value="2"/>
</dbReference>
<dbReference type="InterPro" id="IPR013968">
    <property type="entry name" value="PKS_KR"/>
</dbReference>
<keyword evidence="2" id="KW-0597">Phosphoprotein</keyword>
<dbReference type="InterPro" id="IPR049551">
    <property type="entry name" value="PKS_DH_C"/>
</dbReference>
<dbReference type="GO" id="GO:0032259">
    <property type="term" value="P:methylation"/>
    <property type="evidence" value="ECO:0007669"/>
    <property type="project" value="UniProtKB-KW"/>
</dbReference>
<dbReference type="SUPFAM" id="SSF56801">
    <property type="entry name" value="Acetyl-CoA synthetase-like"/>
    <property type="match status" value="1"/>
</dbReference>
<dbReference type="Pfam" id="PF00501">
    <property type="entry name" value="AMP-binding"/>
    <property type="match status" value="1"/>
</dbReference>
<dbReference type="Gene3D" id="3.30.300.30">
    <property type="match status" value="1"/>
</dbReference>
<feature type="compositionally biased region" description="Low complexity" evidence="10">
    <location>
        <begin position="2546"/>
        <end position="2562"/>
    </location>
</feature>
<feature type="region of interest" description="Disordered" evidence="10">
    <location>
        <begin position="2500"/>
        <end position="2521"/>
    </location>
</feature>
<dbReference type="PANTHER" id="PTHR43775:SF20">
    <property type="entry name" value="HYBRID PKS-NRPS SYNTHETASE APDA"/>
    <property type="match status" value="1"/>
</dbReference>
<comment type="caution">
    <text evidence="14">The sequence shown here is derived from an EMBL/GenBank/DDBJ whole genome shotgun (WGS) entry which is preliminary data.</text>
</comment>
<dbReference type="InterPro" id="IPR001227">
    <property type="entry name" value="Ac_transferase_dom_sf"/>
</dbReference>
<dbReference type="InterPro" id="IPR042104">
    <property type="entry name" value="PKS_dehydratase_sf"/>
</dbReference>
<dbReference type="Pfam" id="PF00109">
    <property type="entry name" value="ketoacyl-synt"/>
    <property type="match status" value="1"/>
</dbReference>
<dbReference type="GO" id="GO:0016874">
    <property type="term" value="F:ligase activity"/>
    <property type="evidence" value="ECO:0007669"/>
    <property type="project" value="UniProtKB-KW"/>
</dbReference>
<feature type="domain" description="Ketosynthase family 3 (KS3)" evidence="12">
    <location>
        <begin position="9"/>
        <end position="448"/>
    </location>
</feature>
<dbReference type="GO" id="GO:0008168">
    <property type="term" value="F:methyltransferase activity"/>
    <property type="evidence" value="ECO:0007669"/>
    <property type="project" value="UniProtKB-KW"/>
</dbReference>
<dbReference type="Gene3D" id="3.10.129.110">
    <property type="entry name" value="Polyketide synthase dehydratase"/>
    <property type="match status" value="1"/>
</dbReference>
<evidence type="ECO:0000256" key="5">
    <source>
        <dbReference type="ARBA" id="ARBA00022679"/>
    </source>
</evidence>
<dbReference type="Gene3D" id="3.40.50.12780">
    <property type="entry name" value="N-terminal domain of ligase-like"/>
    <property type="match status" value="1"/>
</dbReference>
<dbReference type="PROSITE" id="PS00606">
    <property type="entry name" value="KS3_1"/>
    <property type="match status" value="1"/>
</dbReference>
<feature type="compositionally biased region" description="Polar residues" evidence="10">
    <location>
        <begin position="2503"/>
        <end position="2518"/>
    </location>
</feature>
<dbReference type="SMART" id="SM00823">
    <property type="entry name" value="PKS_PP"/>
    <property type="match status" value="1"/>
</dbReference>
<dbReference type="CDD" id="cd05930">
    <property type="entry name" value="A_NRPS"/>
    <property type="match status" value="1"/>
</dbReference>
<dbReference type="Gene3D" id="3.40.47.10">
    <property type="match status" value="1"/>
</dbReference>
<dbReference type="InterPro" id="IPR020841">
    <property type="entry name" value="PKS_Beta-ketoAc_synthase_dom"/>
</dbReference>
<feature type="domain" description="PKS/mFAS DH" evidence="13">
    <location>
        <begin position="948"/>
        <end position="1248"/>
    </location>
</feature>
<dbReference type="Gene3D" id="1.10.1200.10">
    <property type="entry name" value="ACP-like"/>
    <property type="match status" value="2"/>
</dbReference>
<feature type="active site" description="Proton acceptor; for dehydratase activity" evidence="9">
    <location>
        <position position="980"/>
    </location>
</feature>
<dbReference type="InterPro" id="IPR006162">
    <property type="entry name" value="Ppantetheine_attach_site"/>
</dbReference>
<dbReference type="InterPro" id="IPR016036">
    <property type="entry name" value="Malonyl_transacylase_ACP-bd"/>
</dbReference>
<dbReference type="SUPFAM" id="SSF52777">
    <property type="entry name" value="CoA-dependent acyltransferases"/>
    <property type="match status" value="2"/>
</dbReference>
<dbReference type="FunFam" id="3.40.47.10:FF:000019">
    <property type="entry name" value="Polyketide synthase type I"/>
    <property type="match status" value="1"/>
</dbReference>
<feature type="region of interest" description="N-terminal hotdog fold" evidence="9">
    <location>
        <begin position="948"/>
        <end position="1080"/>
    </location>
</feature>
<dbReference type="Pfam" id="PF00550">
    <property type="entry name" value="PP-binding"/>
    <property type="match status" value="2"/>
</dbReference>
<evidence type="ECO:0000256" key="2">
    <source>
        <dbReference type="ARBA" id="ARBA00022553"/>
    </source>
</evidence>
<evidence type="ECO:0000256" key="1">
    <source>
        <dbReference type="ARBA" id="ARBA00022450"/>
    </source>
</evidence>
<evidence type="ECO:0000256" key="4">
    <source>
        <dbReference type="ARBA" id="ARBA00022603"/>
    </source>
</evidence>
<dbReference type="CDD" id="cd02440">
    <property type="entry name" value="AdoMet_MTases"/>
    <property type="match status" value="1"/>
</dbReference>
<dbReference type="InterPro" id="IPR057326">
    <property type="entry name" value="KR_dom"/>
</dbReference>
<dbReference type="Pfam" id="PF00668">
    <property type="entry name" value="Condensation"/>
    <property type="match status" value="1"/>
</dbReference>
<dbReference type="GO" id="GO:0009403">
    <property type="term" value="P:toxin biosynthetic process"/>
    <property type="evidence" value="ECO:0007669"/>
    <property type="project" value="UniProtKB-ARBA"/>
</dbReference>
<dbReference type="InterPro" id="IPR036291">
    <property type="entry name" value="NAD(P)-bd_dom_sf"/>
</dbReference>
<dbReference type="SUPFAM" id="SSF53901">
    <property type="entry name" value="Thiolase-like"/>
    <property type="match status" value="1"/>
</dbReference>